<dbReference type="AlphaFoldDB" id="A0A1G6NWN4"/>
<evidence type="ECO:0000256" key="1">
    <source>
        <dbReference type="SAM" id="MobiDB-lite"/>
    </source>
</evidence>
<evidence type="ECO:0000313" key="2">
    <source>
        <dbReference type="EMBL" id="SDC71657.1"/>
    </source>
</evidence>
<name>A0A1G6NWN4_9BACT</name>
<keyword evidence="3" id="KW-1185">Reference proteome</keyword>
<dbReference type="Proteomes" id="UP000199452">
    <property type="component" value="Unassembled WGS sequence"/>
</dbReference>
<dbReference type="EMBL" id="FMYP01000046">
    <property type="protein sequence ID" value="SDC71657.1"/>
    <property type="molecule type" value="Genomic_DNA"/>
</dbReference>
<organism evidence="2 3">
    <name type="scientific">Williamwhitmania taraxaci</name>
    <dbReference type="NCBI Taxonomy" id="1640674"/>
    <lineage>
        <taxon>Bacteria</taxon>
        <taxon>Pseudomonadati</taxon>
        <taxon>Bacteroidota</taxon>
        <taxon>Bacteroidia</taxon>
        <taxon>Bacteroidales</taxon>
        <taxon>Williamwhitmaniaceae</taxon>
        <taxon>Williamwhitmania</taxon>
    </lineage>
</organism>
<gene>
    <name evidence="2" type="ORF">SAMN05216323_10464</name>
</gene>
<dbReference type="RefSeq" id="WP_125869856.1">
    <property type="nucleotide sequence ID" value="NZ_FMYP01000046.1"/>
</dbReference>
<feature type="compositionally biased region" description="Low complexity" evidence="1">
    <location>
        <begin position="116"/>
        <end position="134"/>
    </location>
</feature>
<reference evidence="2 3" key="1">
    <citation type="submission" date="2016-09" db="EMBL/GenBank/DDBJ databases">
        <authorList>
            <person name="Capua I."/>
            <person name="De Benedictis P."/>
            <person name="Joannis T."/>
            <person name="Lombin L.H."/>
            <person name="Cattoli G."/>
        </authorList>
    </citation>
    <scope>NUCLEOTIDE SEQUENCE [LARGE SCALE GENOMIC DNA]</scope>
    <source>
        <strain evidence="2 3">A7P-90m</strain>
    </source>
</reference>
<protein>
    <submittedName>
        <fullName evidence="2">Uncharacterized protein</fullName>
    </submittedName>
</protein>
<feature type="region of interest" description="Disordered" evidence="1">
    <location>
        <begin position="107"/>
        <end position="143"/>
    </location>
</feature>
<evidence type="ECO:0000313" key="3">
    <source>
        <dbReference type="Proteomes" id="UP000199452"/>
    </source>
</evidence>
<proteinExistence type="predicted"/>
<sequence>MASSQEKGVLNFIAEFSKMNTTVAGFGITYNPPERLRLSNLQDSLSRATGLISELNMAYSANKNAISVRSAAYKTLPSLVTRVVNFFAITSADSALKANVKSAAAKLHPSSKKSKSTQQATSTMTTDENGTTETPKTHSTAQTGYDNKLGHLRLIIALVSTESTYSPAETEITIASLNSFASELEHCNQLVMETQSRLYSIRKQRNELLYGKKNSLAVLGREVKQYVKAAFTATSKEAKAINSVSLS</sequence>
<accession>A0A1G6NWN4</accession>